<evidence type="ECO:0000256" key="2">
    <source>
        <dbReference type="ARBA" id="ARBA00023015"/>
    </source>
</evidence>
<dbReference type="PANTHER" id="PTHR43214">
    <property type="entry name" value="TWO-COMPONENT RESPONSE REGULATOR"/>
    <property type="match status" value="1"/>
</dbReference>
<dbReference type="Proteomes" id="UP000019225">
    <property type="component" value="Chromosome"/>
</dbReference>
<dbReference type="PROSITE" id="PS50110">
    <property type="entry name" value="RESPONSE_REGULATORY"/>
    <property type="match status" value="1"/>
</dbReference>
<organism evidence="8 9">
    <name type="scientific">Kutzneria albida DSM 43870</name>
    <dbReference type="NCBI Taxonomy" id="1449976"/>
    <lineage>
        <taxon>Bacteria</taxon>
        <taxon>Bacillati</taxon>
        <taxon>Actinomycetota</taxon>
        <taxon>Actinomycetes</taxon>
        <taxon>Pseudonocardiales</taxon>
        <taxon>Pseudonocardiaceae</taxon>
        <taxon>Kutzneria</taxon>
    </lineage>
</organism>
<dbReference type="HOGENOM" id="CLU_000445_90_10_11"/>
<protein>
    <submittedName>
        <fullName evidence="8">LuxR family transcription regulator</fullName>
    </submittedName>
</protein>
<evidence type="ECO:0000313" key="9">
    <source>
        <dbReference type="Proteomes" id="UP000019225"/>
    </source>
</evidence>
<name>W5W073_9PSEU</name>
<sequence length="222" mass="23387">MSREEGAVVRVAIADDEPLVRAGIKLVLSASPDIEVVAEAGDGRAAVEVVGKHSVDVLLLDIRMPGMDGLTALGEVARVAPSTRVVFLTTFGEGEYITRALDGGAAGFLLKDSAPEELGRAVRVVAAGESYLSPSVTTWVMKRARSAAPVSAASAHNRLASLTERETDVLRLLAQGLSNADISSRLHASEATVKMYVSRVLTKLNCTNRVQAAIMAHEAGLR</sequence>
<dbReference type="InterPro" id="IPR058245">
    <property type="entry name" value="NreC/VraR/RcsB-like_REC"/>
</dbReference>
<accession>W5W073</accession>
<dbReference type="GO" id="GO:0006355">
    <property type="term" value="P:regulation of DNA-templated transcription"/>
    <property type="evidence" value="ECO:0007669"/>
    <property type="project" value="InterPro"/>
</dbReference>
<evidence type="ECO:0000259" key="7">
    <source>
        <dbReference type="PROSITE" id="PS50110"/>
    </source>
</evidence>
<dbReference type="Pfam" id="PF00196">
    <property type="entry name" value="GerE"/>
    <property type="match status" value="1"/>
</dbReference>
<dbReference type="STRING" id="1449976.KALB_1225"/>
<dbReference type="SUPFAM" id="SSF46894">
    <property type="entry name" value="C-terminal effector domain of the bipartite response regulators"/>
    <property type="match status" value="1"/>
</dbReference>
<evidence type="ECO:0000256" key="4">
    <source>
        <dbReference type="ARBA" id="ARBA00023163"/>
    </source>
</evidence>
<dbReference type="CDD" id="cd06170">
    <property type="entry name" value="LuxR_C_like"/>
    <property type="match status" value="1"/>
</dbReference>
<evidence type="ECO:0000313" key="8">
    <source>
        <dbReference type="EMBL" id="AHH94598.1"/>
    </source>
</evidence>
<evidence type="ECO:0000256" key="3">
    <source>
        <dbReference type="ARBA" id="ARBA00023125"/>
    </source>
</evidence>
<dbReference type="PROSITE" id="PS50043">
    <property type="entry name" value="HTH_LUXR_2"/>
    <property type="match status" value="1"/>
</dbReference>
<dbReference type="SMART" id="SM00421">
    <property type="entry name" value="HTH_LUXR"/>
    <property type="match status" value="1"/>
</dbReference>
<dbReference type="CDD" id="cd17535">
    <property type="entry name" value="REC_NarL-like"/>
    <property type="match status" value="1"/>
</dbReference>
<feature type="modified residue" description="4-aspartylphosphate" evidence="5">
    <location>
        <position position="61"/>
    </location>
</feature>
<dbReference type="PANTHER" id="PTHR43214:SF24">
    <property type="entry name" value="TRANSCRIPTIONAL REGULATORY PROTEIN NARL-RELATED"/>
    <property type="match status" value="1"/>
</dbReference>
<dbReference type="PRINTS" id="PR00038">
    <property type="entry name" value="HTHLUXR"/>
</dbReference>
<dbReference type="PATRIC" id="fig|1449976.3.peg.1228"/>
<dbReference type="InterPro" id="IPR001789">
    <property type="entry name" value="Sig_transdc_resp-reg_receiver"/>
</dbReference>
<dbReference type="SUPFAM" id="SSF52172">
    <property type="entry name" value="CheY-like"/>
    <property type="match status" value="1"/>
</dbReference>
<dbReference type="KEGG" id="kal:KALB_1225"/>
<evidence type="ECO:0000256" key="5">
    <source>
        <dbReference type="PROSITE-ProRule" id="PRU00169"/>
    </source>
</evidence>
<keyword evidence="2" id="KW-0805">Transcription regulation</keyword>
<keyword evidence="1 5" id="KW-0597">Phosphoprotein</keyword>
<evidence type="ECO:0000259" key="6">
    <source>
        <dbReference type="PROSITE" id="PS50043"/>
    </source>
</evidence>
<keyword evidence="9" id="KW-1185">Reference proteome</keyword>
<evidence type="ECO:0000256" key="1">
    <source>
        <dbReference type="ARBA" id="ARBA00022553"/>
    </source>
</evidence>
<reference evidence="8 9" key="1">
    <citation type="journal article" date="2014" name="BMC Genomics">
        <title>Complete genome sequence of producer of the glycopeptide antibiotic Aculeximycin Kutzneria albida DSM 43870T, a representative of minor genus of Pseudonocardiaceae.</title>
        <authorList>
            <person name="Rebets Y."/>
            <person name="Tokovenko B."/>
            <person name="Lushchyk I."/>
            <person name="Ruckert C."/>
            <person name="Zaburannyi N."/>
            <person name="Bechthold A."/>
            <person name="Kalinowski J."/>
            <person name="Luzhetskyy A."/>
        </authorList>
    </citation>
    <scope>NUCLEOTIDE SEQUENCE [LARGE SCALE GENOMIC DNA]</scope>
    <source>
        <strain evidence="8">DSM 43870</strain>
    </source>
</reference>
<dbReference type="SMART" id="SM00448">
    <property type="entry name" value="REC"/>
    <property type="match status" value="1"/>
</dbReference>
<dbReference type="GO" id="GO:0003677">
    <property type="term" value="F:DNA binding"/>
    <property type="evidence" value="ECO:0007669"/>
    <property type="project" value="UniProtKB-KW"/>
</dbReference>
<dbReference type="Gene3D" id="3.40.50.2300">
    <property type="match status" value="1"/>
</dbReference>
<dbReference type="InterPro" id="IPR039420">
    <property type="entry name" value="WalR-like"/>
</dbReference>
<dbReference type="InterPro" id="IPR016032">
    <property type="entry name" value="Sig_transdc_resp-reg_C-effctor"/>
</dbReference>
<dbReference type="eggNOG" id="COG2197">
    <property type="taxonomic scope" value="Bacteria"/>
</dbReference>
<dbReference type="InterPro" id="IPR000792">
    <property type="entry name" value="Tscrpt_reg_LuxR_C"/>
</dbReference>
<dbReference type="AlphaFoldDB" id="W5W073"/>
<feature type="domain" description="HTH luxR-type" evidence="6">
    <location>
        <begin position="155"/>
        <end position="220"/>
    </location>
</feature>
<proteinExistence type="predicted"/>
<keyword evidence="3" id="KW-0238">DNA-binding</keyword>
<dbReference type="InterPro" id="IPR011006">
    <property type="entry name" value="CheY-like_superfamily"/>
</dbReference>
<feature type="domain" description="Response regulatory" evidence="7">
    <location>
        <begin position="10"/>
        <end position="126"/>
    </location>
</feature>
<gene>
    <name evidence="8" type="ORF">KALB_1225</name>
</gene>
<dbReference type="Pfam" id="PF00072">
    <property type="entry name" value="Response_reg"/>
    <property type="match status" value="1"/>
</dbReference>
<dbReference type="EMBL" id="CP007155">
    <property type="protein sequence ID" value="AHH94598.1"/>
    <property type="molecule type" value="Genomic_DNA"/>
</dbReference>
<dbReference type="GO" id="GO:0000160">
    <property type="term" value="P:phosphorelay signal transduction system"/>
    <property type="evidence" value="ECO:0007669"/>
    <property type="project" value="InterPro"/>
</dbReference>
<keyword evidence="4" id="KW-0804">Transcription</keyword>